<proteinExistence type="predicted"/>
<dbReference type="Proteomes" id="UP000001568">
    <property type="component" value="Chromosome 4"/>
</dbReference>
<protein>
    <submittedName>
        <fullName evidence="2">Uncharacterized protein</fullName>
    </submittedName>
</protein>
<evidence type="ECO:0000256" key="1">
    <source>
        <dbReference type="SAM" id="Phobius"/>
    </source>
</evidence>
<keyword evidence="1" id="KW-0472">Membrane</keyword>
<evidence type="ECO:0000313" key="2">
    <source>
        <dbReference type="EMBL" id="ABO95430.1"/>
    </source>
</evidence>
<dbReference type="Gramene" id="ABO95430">
    <property type="protein sequence ID" value="ABO95430"/>
    <property type="gene ID" value="OSTLU_30975"/>
</dbReference>
<dbReference type="OMA" id="WMIGDDS"/>
<feature type="transmembrane region" description="Helical" evidence="1">
    <location>
        <begin position="32"/>
        <end position="48"/>
    </location>
</feature>
<dbReference type="EMBL" id="CP000584">
    <property type="protein sequence ID" value="ABO95430.1"/>
    <property type="molecule type" value="Genomic_DNA"/>
</dbReference>
<dbReference type="HOGENOM" id="CLU_2852620_0_0_1"/>
<evidence type="ECO:0000313" key="3">
    <source>
        <dbReference type="Proteomes" id="UP000001568"/>
    </source>
</evidence>
<keyword evidence="1" id="KW-1133">Transmembrane helix</keyword>
<dbReference type="GeneID" id="5001185"/>
<dbReference type="RefSeq" id="XP_001417137.1">
    <property type="nucleotide sequence ID" value="XM_001417100.1"/>
</dbReference>
<name>A4RVH3_OSTLU</name>
<dbReference type="AlphaFoldDB" id="A4RVH3"/>
<sequence>MLREIAKRVIPRKQWAATYVDTMPSMRHARGAARWGGVAVFGLFWLIGDESFAWAKSVVVGGASEEEE</sequence>
<keyword evidence="3" id="KW-1185">Reference proteome</keyword>
<reference evidence="2 3" key="1">
    <citation type="journal article" date="2007" name="Proc. Natl. Acad. Sci. U.S.A.">
        <title>The tiny eukaryote Ostreococcus provides genomic insights into the paradox of plankton speciation.</title>
        <authorList>
            <person name="Palenik B."/>
            <person name="Grimwood J."/>
            <person name="Aerts A."/>
            <person name="Rouze P."/>
            <person name="Salamov A."/>
            <person name="Putnam N."/>
            <person name="Dupont C."/>
            <person name="Jorgensen R."/>
            <person name="Derelle E."/>
            <person name="Rombauts S."/>
            <person name="Zhou K."/>
            <person name="Otillar R."/>
            <person name="Merchant S.S."/>
            <person name="Podell S."/>
            <person name="Gaasterland T."/>
            <person name="Napoli C."/>
            <person name="Gendler K."/>
            <person name="Manuell A."/>
            <person name="Tai V."/>
            <person name="Vallon O."/>
            <person name="Piganeau G."/>
            <person name="Jancek S."/>
            <person name="Heijde M."/>
            <person name="Jabbari K."/>
            <person name="Bowler C."/>
            <person name="Lohr M."/>
            <person name="Robbens S."/>
            <person name="Werner G."/>
            <person name="Dubchak I."/>
            <person name="Pazour G.J."/>
            <person name="Ren Q."/>
            <person name="Paulsen I."/>
            <person name="Delwiche C."/>
            <person name="Schmutz J."/>
            <person name="Rokhsar D."/>
            <person name="Van de Peer Y."/>
            <person name="Moreau H."/>
            <person name="Grigoriev I.V."/>
        </authorList>
    </citation>
    <scope>NUCLEOTIDE SEQUENCE [LARGE SCALE GENOMIC DNA]</scope>
    <source>
        <strain evidence="2 3">CCE9901</strain>
    </source>
</reference>
<gene>
    <name evidence="2" type="ORF">OSTLU_30975</name>
</gene>
<dbReference type="KEGG" id="olu:OSTLU_30975"/>
<accession>A4RVH3</accession>
<organism evidence="2 3">
    <name type="scientific">Ostreococcus lucimarinus (strain CCE9901)</name>
    <dbReference type="NCBI Taxonomy" id="436017"/>
    <lineage>
        <taxon>Eukaryota</taxon>
        <taxon>Viridiplantae</taxon>
        <taxon>Chlorophyta</taxon>
        <taxon>Mamiellophyceae</taxon>
        <taxon>Mamiellales</taxon>
        <taxon>Bathycoccaceae</taxon>
        <taxon>Ostreococcus</taxon>
    </lineage>
</organism>
<keyword evidence="1" id="KW-0812">Transmembrane</keyword>